<keyword evidence="1" id="KW-0812">Transmembrane</keyword>
<protein>
    <submittedName>
        <fullName evidence="2">Uncharacterized protein</fullName>
    </submittedName>
</protein>
<organism evidence="2 3">
    <name type="scientific">Colletotrichum zoysiae</name>
    <dbReference type="NCBI Taxonomy" id="1216348"/>
    <lineage>
        <taxon>Eukaryota</taxon>
        <taxon>Fungi</taxon>
        <taxon>Dikarya</taxon>
        <taxon>Ascomycota</taxon>
        <taxon>Pezizomycotina</taxon>
        <taxon>Sordariomycetes</taxon>
        <taxon>Hypocreomycetidae</taxon>
        <taxon>Glomerellales</taxon>
        <taxon>Glomerellaceae</taxon>
        <taxon>Colletotrichum</taxon>
        <taxon>Colletotrichum graminicola species complex</taxon>
    </lineage>
</organism>
<comment type="caution">
    <text evidence="2">The sequence shown here is derived from an EMBL/GenBank/DDBJ whole genome shotgun (WGS) entry which is preliminary data.</text>
</comment>
<evidence type="ECO:0000256" key="1">
    <source>
        <dbReference type="SAM" id="Phobius"/>
    </source>
</evidence>
<keyword evidence="1" id="KW-0472">Membrane</keyword>
<sequence>MCPEQTPVLWNQGQLKSCLNSAGKISGAQVTRFNVCRRQMLVILSEEKSTQACEPIETWSCSGLCPESPAGSVTVSVFTWSNVASILCLYCMLYIMLPCVTKSSNVKTRTC</sequence>
<evidence type="ECO:0000313" key="2">
    <source>
        <dbReference type="EMBL" id="KAK2031265.1"/>
    </source>
</evidence>
<reference evidence="2" key="1">
    <citation type="submission" date="2021-06" db="EMBL/GenBank/DDBJ databases">
        <title>Comparative genomics, transcriptomics and evolutionary studies reveal genomic signatures of adaptation to plant cell wall in hemibiotrophic fungi.</title>
        <authorList>
            <consortium name="DOE Joint Genome Institute"/>
            <person name="Baroncelli R."/>
            <person name="Diaz J.F."/>
            <person name="Benocci T."/>
            <person name="Peng M."/>
            <person name="Battaglia E."/>
            <person name="Haridas S."/>
            <person name="Andreopoulos W."/>
            <person name="Labutti K."/>
            <person name="Pangilinan J."/>
            <person name="Floch G.L."/>
            <person name="Makela M.R."/>
            <person name="Henrissat B."/>
            <person name="Grigoriev I.V."/>
            <person name="Crouch J.A."/>
            <person name="De Vries R.P."/>
            <person name="Sukno S.A."/>
            <person name="Thon M.R."/>
        </authorList>
    </citation>
    <scope>NUCLEOTIDE SEQUENCE</scope>
    <source>
        <strain evidence="2">MAFF235873</strain>
    </source>
</reference>
<gene>
    <name evidence="2" type="ORF">LX32DRAFT_284495</name>
</gene>
<feature type="transmembrane region" description="Helical" evidence="1">
    <location>
        <begin position="77"/>
        <end position="97"/>
    </location>
</feature>
<keyword evidence="1" id="KW-1133">Transmembrane helix</keyword>
<proteinExistence type="predicted"/>
<dbReference type="EMBL" id="MU842842">
    <property type="protein sequence ID" value="KAK2031265.1"/>
    <property type="molecule type" value="Genomic_DNA"/>
</dbReference>
<dbReference type="Proteomes" id="UP001232148">
    <property type="component" value="Unassembled WGS sequence"/>
</dbReference>
<evidence type="ECO:0000313" key="3">
    <source>
        <dbReference type="Proteomes" id="UP001232148"/>
    </source>
</evidence>
<name>A0AAD9HLE6_9PEZI</name>
<accession>A0AAD9HLE6</accession>
<dbReference type="AlphaFoldDB" id="A0AAD9HLE6"/>
<keyword evidence="3" id="KW-1185">Reference proteome</keyword>